<sequence length="169" mass="18473">MRIIQIVGYKDSGKTTLACELIRTLAAEGRKVGTLKHDAHRFEPEPPGTDTWKHRQAGSSATAIVSSERTAWVEERTTPVEELVAQMALRELDDLIVEGFKSAPYPKVALIREEGDADLLQLSNIVAIALRKPLPAVEKQAAARGIPAFLHPDPGSFGPLLAFLRAAWN</sequence>
<name>A0ABW2FCT1_9BACL</name>
<dbReference type="RefSeq" id="WP_378054468.1">
    <property type="nucleotide sequence ID" value="NZ_JBHMDN010000079.1"/>
</dbReference>
<evidence type="ECO:0000313" key="4">
    <source>
        <dbReference type="Proteomes" id="UP001596378"/>
    </source>
</evidence>
<comment type="caution">
    <text evidence="3">The sequence shown here is derived from an EMBL/GenBank/DDBJ whole genome shotgun (WGS) entry which is preliminary data.</text>
</comment>
<dbReference type="Proteomes" id="UP001596378">
    <property type="component" value="Unassembled WGS sequence"/>
</dbReference>
<protein>
    <submittedName>
        <fullName evidence="3">Molybdopterin-guanine dinucleotide biosynthesis protein B</fullName>
    </submittedName>
</protein>
<dbReference type="SUPFAM" id="SSF52540">
    <property type="entry name" value="P-loop containing nucleoside triphosphate hydrolases"/>
    <property type="match status" value="1"/>
</dbReference>
<organism evidence="3 4">
    <name type="scientific">Cohnella cellulosilytica</name>
    <dbReference type="NCBI Taxonomy" id="986710"/>
    <lineage>
        <taxon>Bacteria</taxon>
        <taxon>Bacillati</taxon>
        <taxon>Bacillota</taxon>
        <taxon>Bacilli</taxon>
        <taxon>Bacillales</taxon>
        <taxon>Paenibacillaceae</taxon>
        <taxon>Cohnella</taxon>
    </lineage>
</organism>
<reference evidence="4" key="1">
    <citation type="journal article" date="2019" name="Int. J. Syst. Evol. Microbiol.">
        <title>The Global Catalogue of Microorganisms (GCM) 10K type strain sequencing project: providing services to taxonomists for standard genome sequencing and annotation.</title>
        <authorList>
            <consortium name="The Broad Institute Genomics Platform"/>
            <consortium name="The Broad Institute Genome Sequencing Center for Infectious Disease"/>
            <person name="Wu L."/>
            <person name="Ma J."/>
        </authorList>
    </citation>
    <scope>NUCLEOTIDE SEQUENCE [LARGE SCALE GENOMIC DNA]</scope>
    <source>
        <strain evidence="4">KCTC 12907</strain>
    </source>
</reference>
<evidence type="ECO:0000259" key="2">
    <source>
        <dbReference type="Pfam" id="PF03205"/>
    </source>
</evidence>
<dbReference type="EMBL" id="JBHTAI010000006">
    <property type="protein sequence ID" value="MFC7149352.1"/>
    <property type="molecule type" value="Genomic_DNA"/>
</dbReference>
<dbReference type="InterPro" id="IPR027417">
    <property type="entry name" value="P-loop_NTPase"/>
</dbReference>
<evidence type="ECO:0000256" key="1">
    <source>
        <dbReference type="SAM" id="MobiDB-lite"/>
    </source>
</evidence>
<dbReference type="InterPro" id="IPR052539">
    <property type="entry name" value="MGD_biosynthesis_adapter"/>
</dbReference>
<dbReference type="CDD" id="cd03116">
    <property type="entry name" value="MobB"/>
    <property type="match status" value="1"/>
</dbReference>
<dbReference type="InterPro" id="IPR004435">
    <property type="entry name" value="MobB_dom"/>
</dbReference>
<proteinExistence type="predicted"/>
<dbReference type="NCBIfam" id="TIGR00176">
    <property type="entry name" value="mobB"/>
    <property type="match status" value="1"/>
</dbReference>
<dbReference type="PANTHER" id="PTHR40072">
    <property type="entry name" value="MOLYBDOPTERIN-GUANINE DINUCLEOTIDE BIOSYNTHESIS ADAPTER PROTEIN-RELATED"/>
    <property type="match status" value="1"/>
</dbReference>
<accession>A0ABW2FCT1</accession>
<feature type="region of interest" description="Disordered" evidence="1">
    <location>
        <begin position="39"/>
        <end position="58"/>
    </location>
</feature>
<feature type="domain" description="Molybdopterin-guanine dinucleotide biosynthesis protein B (MobB)" evidence="2">
    <location>
        <begin position="3"/>
        <end position="129"/>
    </location>
</feature>
<keyword evidence="4" id="KW-1185">Reference proteome</keyword>
<dbReference type="PANTHER" id="PTHR40072:SF1">
    <property type="entry name" value="MOLYBDOPTERIN-GUANINE DINUCLEOTIDE BIOSYNTHESIS ADAPTER PROTEIN"/>
    <property type="match status" value="1"/>
</dbReference>
<gene>
    <name evidence="3" type="primary">mobB</name>
    <name evidence="3" type="ORF">ACFQMJ_12515</name>
</gene>
<dbReference type="Pfam" id="PF03205">
    <property type="entry name" value="MobB"/>
    <property type="match status" value="1"/>
</dbReference>
<dbReference type="Gene3D" id="3.40.50.300">
    <property type="entry name" value="P-loop containing nucleotide triphosphate hydrolases"/>
    <property type="match status" value="1"/>
</dbReference>
<evidence type="ECO:0000313" key="3">
    <source>
        <dbReference type="EMBL" id="MFC7149352.1"/>
    </source>
</evidence>